<dbReference type="InterPro" id="IPR001789">
    <property type="entry name" value="Sig_transdc_resp-reg_receiver"/>
</dbReference>
<evidence type="ECO:0000256" key="1">
    <source>
        <dbReference type="PROSITE-ProRule" id="PRU00169"/>
    </source>
</evidence>
<dbReference type="SMART" id="SM00850">
    <property type="entry name" value="LytTR"/>
    <property type="match status" value="1"/>
</dbReference>
<accession>A0ABQ2XJV3</accession>
<dbReference type="Pfam" id="PF00072">
    <property type="entry name" value="Response_reg"/>
    <property type="match status" value="1"/>
</dbReference>
<dbReference type="SMART" id="SM00448">
    <property type="entry name" value="REC"/>
    <property type="match status" value="1"/>
</dbReference>
<evidence type="ECO:0000313" key="5">
    <source>
        <dbReference type="Proteomes" id="UP000620127"/>
    </source>
</evidence>
<dbReference type="Pfam" id="PF04397">
    <property type="entry name" value="LytTR"/>
    <property type="match status" value="1"/>
</dbReference>
<gene>
    <name evidence="4" type="ORF">GCM10011282_28860</name>
</gene>
<feature type="modified residue" description="4-aspartylphosphate" evidence="1">
    <location>
        <position position="62"/>
    </location>
</feature>
<dbReference type="Gene3D" id="3.40.50.2300">
    <property type="match status" value="1"/>
</dbReference>
<dbReference type="SUPFAM" id="SSF52172">
    <property type="entry name" value="CheY-like"/>
    <property type="match status" value="1"/>
</dbReference>
<dbReference type="PANTHER" id="PTHR37299">
    <property type="entry name" value="TRANSCRIPTIONAL REGULATOR-RELATED"/>
    <property type="match status" value="1"/>
</dbReference>
<evidence type="ECO:0000259" key="3">
    <source>
        <dbReference type="PROSITE" id="PS50930"/>
    </source>
</evidence>
<evidence type="ECO:0000313" key="4">
    <source>
        <dbReference type="EMBL" id="GGX20954.1"/>
    </source>
</evidence>
<dbReference type="EMBL" id="BMYT01000005">
    <property type="protein sequence ID" value="GGX20954.1"/>
    <property type="molecule type" value="Genomic_DNA"/>
</dbReference>
<dbReference type="Gene3D" id="2.40.50.1020">
    <property type="entry name" value="LytTr DNA-binding domain"/>
    <property type="match status" value="1"/>
</dbReference>
<sequence length="275" mass="30966">MNMNSMQRPRALLADDEPHLLRVLQDRLLELWPELEIVATVQHGLAAAEQIGLLQPDIAFLDIQMPGLTGLEVAQGIEGATRVVFVTAYDEHALSAFEHEAVDYVLKPLKIERLQLTVDRLRRTLANHSAVAVNASDGNAASIVPLSDATQLAKVLAQLMPRIASPQPTLRHLRASRGSITYVIPVEDILFLQSDEKYTLVRTVEHEYLIRSSIMELASQLDPQCFWQVHRGIIINVDHLLSTRRDDNARLYLQMRGHDGELPVSRAYMHMFKAM</sequence>
<protein>
    <submittedName>
        <fullName evidence="4">Response regulatory protein</fullName>
    </submittedName>
</protein>
<proteinExistence type="predicted"/>
<feature type="domain" description="HTH LytTR-type" evidence="3">
    <location>
        <begin position="173"/>
        <end position="275"/>
    </location>
</feature>
<name>A0ABQ2XJV3_9BURK</name>
<dbReference type="InterPro" id="IPR046947">
    <property type="entry name" value="LytR-like"/>
</dbReference>
<dbReference type="PROSITE" id="PS50110">
    <property type="entry name" value="RESPONSE_REGULATORY"/>
    <property type="match status" value="1"/>
</dbReference>
<dbReference type="Proteomes" id="UP000620127">
    <property type="component" value="Unassembled WGS sequence"/>
</dbReference>
<evidence type="ECO:0000259" key="2">
    <source>
        <dbReference type="PROSITE" id="PS50110"/>
    </source>
</evidence>
<comment type="caution">
    <text evidence="4">The sequence shown here is derived from an EMBL/GenBank/DDBJ whole genome shotgun (WGS) entry which is preliminary data.</text>
</comment>
<dbReference type="InterPro" id="IPR011006">
    <property type="entry name" value="CheY-like_superfamily"/>
</dbReference>
<organism evidence="4 5">
    <name type="scientific">Undibacterium macrobrachii</name>
    <dbReference type="NCBI Taxonomy" id="1119058"/>
    <lineage>
        <taxon>Bacteria</taxon>
        <taxon>Pseudomonadati</taxon>
        <taxon>Pseudomonadota</taxon>
        <taxon>Betaproteobacteria</taxon>
        <taxon>Burkholderiales</taxon>
        <taxon>Oxalobacteraceae</taxon>
        <taxon>Undibacterium</taxon>
    </lineage>
</organism>
<dbReference type="PROSITE" id="PS50930">
    <property type="entry name" value="HTH_LYTTR"/>
    <property type="match status" value="1"/>
</dbReference>
<dbReference type="InterPro" id="IPR007492">
    <property type="entry name" value="LytTR_DNA-bd_dom"/>
</dbReference>
<reference evidence="5" key="1">
    <citation type="journal article" date="2019" name="Int. J. Syst. Evol. Microbiol.">
        <title>The Global Catalogue of Microorganisms (GCM) 10K type strain sequencing project: providing services to taxonomists for standard genome sequencing and annotation.</title>
        <authorList>
            <consortium name="The Broad Institute Genomics Platform"/>
            <consortium name="The Broad Institute Genome Sequencing Center for Infectious Disease"/>
            <person name="Wu L."/>
            <person name="Ma J."/>
        </authorList>
    </citation>
    <scope>NUCLEOTIDE SEQUENCE [LARGE SCALE GENOMIC DNA]</scope>
    <source>
        <strain evidence="5">KCTC 23916</strain>
    </source>
</reference>
<dbReference type="PANTHER" id="PTHR37299:SF1">
    <property type="entry name" value="STAGE 0 SPORULATION PROTEIN A HOMOLOG"/>
    <property type="match status" value="1"/>
</dbReference>
<keyword evidence="5" id="KW-1185">Reference proteome</keyword>
<feature type="domain" description="Response regulatory" evidence="2">
    <location>
        <begin position="10"/>
        <end position="122"/>
    </location>
</feature>
<keyword evidence="1" id="KW-0597">Phosphoprotein</keyword>